<comment type="caution">
    <text evidence="1">The sequence shown here is derived from an EMBL/GenBank/DDBJ whole genome shotgun (WGS) entry which is preliminary data.</text>
</comment>
<protein>
    <submittedName>
        <fullName evidence="1">Cytochrome C2</fullName>
    </submittedName>
</protein>
<gene>
    <name evidence="1" type="ORF">TMS3_0115015</name>
</gene>
<accession>A0A0A1YIJ5</accession>
<reference evidence="1 2" key="1">
    <citation type="journal article" date="2014" name="Genome Announc.">
        <title>Draft Genome Sequence of Petroleum Oil-Degrading Marine Bacterium Pseudomonas taeanensis Strain MS-3, Isolated from a Crude Oil-Contaminated Seashore.</title>
        <authorList>
            <person name="Lee S.Y."/>
            <person name="Kim S.H."/>
            <person name="Lee D.G."/>
            <person name="Shin S."/>
            <person name="Yun S.H."/>
            <person name="Choi C.W."/>
            <person name="Chung Y.H."/>
            <person name="Choi J.S."/>
            <person name="Kahng H.Y."/>
            <person name="Kim S.I."/>
        </authorList>
    </citation>
    <scope>NUCLEOTIDE SEQUENCE [LARGE SCALE GENOMIC DNA]</scope>
    <source>
        <strain evidence="1 2">MS-3</strain>
    </source>
</reference>
<dbReference type="Gene3D" id="3.30.1330.40">
    <property type="entry name" value="RutC-like"/>
    <property type="match status" value="1"/>
</dbReference>
<dbReference type="InterPro" id="IPR006175">
    <property type="entry name" value="YjgF/YER057c/UK114"/>
</dbReference>
<keyword evidence="2" id="KW-1185">Reference proteome</keyword>
<dbReference type="Pfam" id="PF01042">
    <property type="entry name" value="Ribonuc_L-PSP"/>
    <property type="match status" value="1"/>
</dbReference>
<evidence type="ECO:0000313" key="1">
    <source>
        <dbReference type="EMBL" id="KFX68798.1"/>
    </source>
</evidence>
<sequence length="117" mass="12967">MNSIRRIDSNPRLSRVVVHNGVAWLSGIVAADCSQDVRGQTRQVLQRLEELLAEVGSDKSRLLSAQIWMKDMLGDFTAMNEQWSAWFAPGETPARATAQVTFDDPAIRLELIVTAAV</sequence>
<name>A0A0A1YIJ5_9PSED</name>
<dbReference type="RefSeq" id="WP_025166023.1">
    <property type="nucleotide sequence ID" value="NZ_AWSQ01000004.1"/>
</dbReference>
<dbReference type="PANTHER" id="PTHR47328">
    <property type="match status" value="1"/>
</dbReference>
<dbReference type="CDD" id="cd06150">
    <property type="entry name" value="YjgF_YER057c_UK114_like_2"/>
    <property type="match status" value="1"/>
</dbReference>
<dbReference type="SUPFAM" id="SSF55298">
    <property type="entry name" value="YjgF-like"/>
    <property type="match status" value="1"/>
</dbReference>
<dbReference type="InterPro" id="IPR035709">
    <property type="entry name" value="YoaB-like"/>
</dbReference>
<dbReference type="InterPro" id="IPR035959">
    <property type="entry name" value="RutC-like_sf"/>
</dbReference>
<dbReference type="eggNOG" id="COG0251">
    <property type="taxonomic scope" value="Bacteria"/>
</dbReference>
<dbReference type="EMBL" id="AWSQ01000004">
    <property type="protein sequence ID" value="KFX68798.1"/>
    <property type="molecule type" value="Genomic_DNA"/>
</dbReference>
<organism evidence="1 2">
    <name type="scientific">Pseudomonas taeanensis MS-3</name>
    <dbReference type="NCBI Taxonomy" id="1395571"/>
    <lineage>
        <taxon>Bacteria</taxon>
        <taxon>Pseudomonadati</taxon>
        <taxon>Pseudomonadota</taxon>
        <taxon>Gammaproteobacteria</taxon>
        <taxon>Pseudomonadales</taxon>
        <taxon>Pseudomonadaceae</taxon>
        <taxon>Pseudomonas</taxon>
    </lineage>
</organism>
<evidence type="ECO:0000313" key="2">
    <source>
        <dbReference type="Proteomes" id="UP000030063"/>
    </source>
</evidence>
<dbReference type="AlphaFoldDB" id="A0A0A1YIJ5"/>
<dbReference type="STRING" id="1395571.TMS3_0115015"/>
<dbReference type="Proteomes" id="UP000030063">
    <property type="component" value="Unassembled WGS sequence"/>
</dbReference>
<proteinExistence type="predicted"/>
<dbReference type="PANTHER" id="PTHR47328:SF1">
    <property type="entry name" value="RUTC FAMILY PROTEIN YOAB"/>
    <property type="match status" value="1"/>
</dbReference>
<dbReference type="OrthoDB" id="6899345at2"/>